<feature type="transmembrane region" description="Helical" evidence="8">
    <location>
        <begin position="41"/>
        <end position="62"/>
    </location>
</feature>
<proteinExistence type="inferred from homology"/>
<organism evidence="9 10">
    <name type="scientific">Diacronema lutheri</name>
    <name type="common">Unicellular marine alga</name>
    <name type="synonym">Monochrysis lutheri</name>
    <dbReference type="NCBI Taxonomy" id="2081491"/>
    <lineage>
        <taxon>Eukaryota</taxon>
        <taxon>Haptista</taxon>
        <taxon>Haptophyta</taxon>
        <taxon>Pavlovophyceae</taxon>
        <taxon>Pavlovales</taxon>
        <taxon>Pavlovaceae</taxon>
        <taxon>Diacronema</taxon>
    </lineage>
</organism>
<reference evidence="9" key="1">
    <citation type="submission" date="2021-05" db="EMBL/GenBank/DDBJ databases">
        <title>The genome of the haptophyte Pavlova lutheri (Diacronema luteri, Pavlovales) - a model for lipid biosynthesis in eukaryotic algae.</title>
        <authorList>
            <person name="Hulatt C.J."/>
            <person name="Posewitz M.C."/>
        </authorList>
    </citation>
    <scope>NUCLEOTIDE SEQUENCE</scope>
    <source>
        <strain evidence="9">NIVA-4/92</strain>
    </source>
</reference>
<gene>
    <name evidence="9" type="ORF">KFE25_008878</name>
</gene>
<dbReference type="AlphaFoldDB" id="A0A8J5XXC4"/>
<name>A0A8J5XXC4_DIALT</name>
<dbReference type="PANTHER" id="PTHR23137">
    <property type="entry name" value="VESICLE TRANSPORT PROTEIN-RELATED"/>
    <property type="match status" value="1"/>
</dbReference>
<dbReference type="GO" id="GO:0005737">
    <property type="term" value="C:cytoplasm"/>
    <property type="evidence" value="ECO:0007669"/>
    <property type="project" value="UniProtKB-ARBA"/>
</dbReference>
<keyword evidence="2 8" id="KW-0813">Transport</keyword>
<evidence type="ECO:0000256" key="5">
    <source>
        <dbReference type="ARBA" id="ARBA00022989"/>
    </source>
</evidence>
<evidence type="ECO:0000256" key="8">
    <source>
        <dbReference type="RuleBase" id="RU363111"/>
    </source>
</evidence>
<evidence type="ECO:0000313" key="10">
    <source>
        <dbReference type="Proteomes" id="UP000751190"/>
    </source>
</evidence>
<evidence type="ECO:0000256" key="4">
    <source>
        <dbReference type="ARBA" id="ARBA00022927"/>
    </source>
</evidence>
<dbReference type="GO" id="GO:0016020">
    <property type="term" value="C:membrane"/>
    <property type="evidence" value="ECO:0007669"/>
    <property type="project" value="UniProtKB-SubCell"/>
</dbReference>
<dbReference type="InterPro" id="IPR011691">
    <property type="entry name" value="Vesicle_transpt_SFT2"/>
</dbReference>
<feature type="transmembrane region" description="Helical" evidence="8">
    <location>
        <begin position="106"/>
        <end position="125"/>
    </location>
</feature>
<keyword evidence="10" id="KW-1185">Reference proteome</keyword>
<comment type="subcellular location">
    <subcellularLocation>
        <location evidence="1 8">Membrane</location>
        <topology evidence="1 8">Multi-pass membrane protein</topology>
    </subcellularLocation>
</comment>
<comment type="similarity">
    <text evidence="7 8">Belongs to the SFT2 family.</text>
</comment>
<evidence type="ECO:0000256" key="6">
    <source>
        <dbReference type="ARBA" id="ARBA00023136"/>
    </source>
</evidence>
<evidence type="ECO:0000256" key="7">
    <source>
        <dbReference type="ARBA" id="ARBA00025800"/>
    </source>
</evidence>
<sequence length="180" mass="19513">MSLLPERLRVQLGLEVEKPQTQLQELQEALSCSALTYEERLIGFGLCFGAGALLSLTSLFSFARLMRGYPRDFAVKYTLGNLIAICSTAFLVGPRKQVANMMHERRWLTVTVWCGAMVLTLTSALCVKEAGVTFICILVQFTAGVWYGLSYIPYGQGACIGGLKSAISRLTGYPTAAGAG</sequence>
<dbReference type="EMBL" id="JAGTXO010000001">
    <property type="protein sequence ID" value="KAG8470457.1"/>
    <property type="molecule type" value="Genomic_DNA"/>
</dbReference>
<comment type="caution">
    <text evidence="9">The sequence shown here is derived from an EMBL/GenBank/DDBJ whole genome shotgun (WGS) entry which is preliminary data.</text>
</comment>
<dbReference type="PANTHER" id="PTHR23137:SF6">
    <property type="entry name" value="VESICLE TRANSPORT PROTEIN"/>
    <property type="match status" value="1"/>
</dbReference>
<dbReference type="OrthoDB" id="73614at2759"/>
<protein>
    <recommendedName>
        <fullName evidence="8">Vesicle transport protein</fullName>
    </recommendedName>
</protein>
<dbReference type="Proteomes" id="UP000751190">
    <property type="component" value="Unassembled WGS sequence"/>
</dbReference>
<comment type="function">
    <text evidence="8">May be involved in fusion of retrograde transport vesicles derived from an endocytic compartment with the Golgi complex.</text>
</comment>
<dbReference type="GO" id="GO:0016192">
    <property type="term" value="P:vesicle-mediated transport"/>
    <property type="evidence" value="ECO:0007669"/>
    <property type="project" value="InterPro"/>
</dbReference>
<evidence type="ECO:0000313" key="9">
    <source>
        <dbReference type="EMBL" id="KAG8470457.1"/>
    </source>
</evidence>
<keyword evidence="5 8" id="KW-1133">Transmembrane helix</keyword>
<dbReference type="GO" id="GO:0012505">
    <property type="term" value="C:endomembrane system"/>
    <property type="evidence" value="ECO:0007669"/>
    <property type="project" value="UniProtKB-ARBA"/>
</dbReference>
<feature type="transmembrane region" description="Helical" evidence="8">
    <location>
        <begin position="131"/>
        <end position="149"/>
    </location>
</feature>
<dbReference type="Pfam" id="PF04178">
    <property type="entry name" value="Got1"/>
    <property type="match status" value="1"/>
</dbReference>
<keyword evidence="4 8" id="KW-0653">Protein transport</keyword>
<dbReference type="InterPro" id="IPR007305">
    <property type="entry name" value="Vesicle_transpt_Got1/SFT2"/>
</dbReference>
<keyword evidence="3 8" id="KW-0812">Transmembrane</keyword>
<dbReference type="OMA" id="IAAIVWK"/>
<evidence type="ECO:0000256" key="2">
    <source>
        <dbReference type="ARBA" id="ARBA00022448"/>
    </source>
</evidence>
<evidence type="ECO:0000256" key="3">
    <source>
        <dbReference type="ARBA" id="ARBA00022692"/>
    </source>
</evidence>
<dbReference type="GO" id="GO:0015031">
    <property type="term" value="P:protein transport"/>
    <property type="evidence" value="ECO:0007669"/>
    <property type="project" value="UniProtKB-KW"/>
</dbReference>
<evidence type="ECO:0000256" key="1">
    <source>
        <dbReference type="ARBA" id="ARBA00004141"/>
    </source>
</evidence>
<keyword evidence="6 8" id="KW-0472">Membrane</keyword>
<feature type="transmembrane region" description="Helical" evidence="8">
    <location>
        <begin position="74"/>
        <end position="94"/>
    </location>
</feature>
<accession>A0A8J5XXC4</accession>